<name>A0A1X0RRD3_RHIZD</name>
<reference evidence="1 2" key="1">
    <citation type="journal article" date="2016" name="Proc. Natl. Acad. Sci. U.S.A.">
        <title>Lipid metabolic changes in an early divergent fungus govern the establishment of a mutualistic symbiosis with endobacteria.</title>
        <authorList>
            <person name="Lastovetsky O.A."/>
            <person name="Gaspar M.L."/>
            <person name="Mondo S.J."/>
            <person name="LaButti K.M."/>
            <person name="Sandor L."/>
            <person name="Grigoriev I.V."/>
            <person name="Henry S.A."/>
            <person name="Pawlowska T.E."/>
        </authorList>
    </citation>
    <scope>NUCLEOTIDE SEQUENCE [LARGE SCALE GENOMIC DNA]</scope>
    <source>
        <strain evidence="1 2">ATCC 11559</strain>
    </source>
</reference>
<proteinExistence type="predicted"/>
<dbReference type="AlphaFoldDB" id="A0A1X0RRD3"/>
<dbReference type="Proteomes" id="UP000242381">
    <property type="component" value="Unassembled WGS sequence"/>
</dbReference>
<protein>
    <submittedName>
        <fullName evidence="1">Uncharacterized protein</fullName>
    </submittedName>
</protein>
<gene>
    <name evidence="1" type="ORF">BCV71DRAFT_267329</name>
</gene>
<organism evidence="1 2">
    <name type="scientific">Rhizopus microsporus</name>
    <dbReference type="NCBI Taxonomy" id="58291"/>
    <lineage>
        <taxon>Eukaryota</taxon>
        <taxon>Fungi</taxon>
        <taxon>Fungi incertae sedis</taxon>
        <taxon>Mucoromycota</taxon>
        <taxon>Mucoromycotina</taxon>
        <taxon>Mucoromycetes</taxon>
        <taxon>Mucorales</taxon>
        <taxon>Mucorineae</taxon>
        <taxon>Rhizopodaceae</taxon>
        <taxon>Rhizopus</taxon>
    </lineage>
</organism>
<accession>A0A1X0RRD3</accession>
<sequence>MRKKIDLLLTGEILDDKNEVIDIELSSIEINPACVADDIEQVQFNKNVSYINSVSSENSGCSNKNNSISYNQDSEHTISMDIVGLNAFFYDVYQYEDVIVAVKEKEKELFLPADEDDFGEFIMGIARISYSTML</sequence>
<evidence type="ECO:0000313" key="2">
    <source>
        <dbReference type="Proteomes" id="UP000242381"/>
    </source>
</evidence>
<dbReference type="EMBL" id="KV921464">
    <property type="protein sequence ID" value="ORE14575.1"/>
    <property type="molecule type" value="Genomic_DNA"/>
</dbReference>
<evidence type="ECO:0000313" key="1">
    <source>
        <dbReference type="EMBL" id="ORE14575.1"/>
    </source>
</evidence>